<dbReference type="InterPro" id="IPR013595">
    <property type="entry name" value="Pept_S33_TAP-like_C"/>
</dbReference>
<feature type="domain" description="Peptidase S33 tripeptidyl aminopeptidase-like C-terminal" evidence="6">
    <location>
        <begin position="433"/>
        <end position="534"/>
    </location>
</feature>
<evidence type="ECO:0000256" key="1">
    <source>
        <dbReference type="ARBA" id="ARBA00010088"/>
    </source>
</evidence>
<keyword evidence="3 7" id="KW-0378">Hydrolase</keyword>
<dbReference type="Proteomes" id="UP000198983">
    <property type="component" value="Chromosome I"/>
</dbReference>
<dbReference type="InterPro" id="IPR051601">
    <property type="entry name" value="Serine_prot/Carboxylest_S33"/>
</dbReference>
<keyword evidence="2 5" id="KW-0732">Signal</keyword>
<evidence type="ECO:0000313" key="7">
    <source>
        <dbReference type="EMBL" id="SDS18032.1"/>
    </source>
</evidence>
<keyword evidence="8" id="KW-1185">Reference proteome</keyword>
<organism evidence="7 8">
    <name type="scientific">Actinopolymorpha singaporensis</name>
    <dbReference type="NCBI Taxonomy" id="117157"/>
    <lineage>
        <taxon>Bacteria</taxon>
        <taxon>Bacillati</taxon>
        <taxon>Actinomycetota</taxon>
        <taxon>Actinomycetes</taxon>
        <taxon>Propionibacteriales</taxon>
        <taxon>Actinopolymorphaceae</taxon>
        <taxon>Actinopolymorpha</taxon>
    </lineage>
</organism>
<protein>
    <submittedName>
        <fullName evidence="7">Alpha/beta hydrolase fold</fullName>
    </submittedName>
</protein>
<dbReference type="AlphaFoldDB" id="A0A1H1Q3F7"/>
<evidence type="ECO:0000313" key="8">
    <source>
        <dbReference type="Proteomes" id="UP000198983"/>
    </source>
</evidence>
<dbReference type="InterPro" id="IPR029058">
    <property type="entry name" value="AB_hydrolase_fold"/>
</dbReference>
<dbReference type="STRING" id="117157.SAMN04489717_1867"/>
<evidence type="ECO:0000256" key="5">
    <source>
        <dbReference type="SAM" id="SignalP"/>
    </source>
</evidence>
<comment type="similarity">
    <text evidence="1">Belongs to the peptidase S33 family.</text>
</comment>
<dbReference type="Pfam" id="PF08386">
    <property type="entry name" value="Abhydrolase_4"/>
    <property type="match status" value="1"/>
</dbReference>
<sequence>MRQKSAKQLFAALTVLILMVATGCALAPRASDSAGRTQDHGGSSRSAAGPVATAEPGEPAPMPSDVPAGLRPYYEQKLHWVKCTSGASFQCAALRVPLDYSRPGGQSIELAVLRLPARDRAKRLGSLVINPGGPGGSGVEYAAAAPWVVSKPVIARYDIVGFDPRGVGKSAPVDCLTDKQMDHYLAIDGSPDNTTEQNDLMKEARFFANGCKARSGAVLGHVSTKDAARDMDVLRSALGDKKLTYLGKSYGTFLGATYAGLFPKRAGRLVLDGAIDPTLSARALGLEQAKGFEVALRAFIQDCVSRKDCPLGSSVSEAYRTIDDFLARTDKTPLKTNDPSRKLTQSLAVTGIIMPLYVKEYWPRLRTAMRSALAGNGSGLLALADEYVERNPNGTYRNNSGEAIVAVNCLDRPDLKSVAQARAEQPAFEKASPRFGSYILWGSLSCAAWPFKPTGRPGPIHAKGAPPILVIGTTRDPATPYDWAVRLAKQLDSGVLLTRDGDGHTGYMQGNQCIDQLVDRFLIDGKPPRSGTECPEG</sequence>
<name>A0A1H1Q3F7_9ACTN</name>
<accession>A0A1H1Q3F7</accession>
<feature type="compositionally biased region" description="Polar residues" evidence="4">
    <location>
        <begin position="34"/>
        <end position="46"/>
    </location>
</feature>
<dbReference type="Gene3D" id="3.40.50.1820">
    <property type="entry name" value="alpha/beta hydrolase"/>
    <property type="match status" value="1"/>
</dbReference>
<feature type="region of interest" description="Disordered" evidence="4">
    <location>
        <begin position="30"/>
        <end position="68"/>
    </location>
</feature>
<evidence type="ECO:0000256" key="4">
    <source>
        <dbReference type="SAM" id="MobiDB-lite"/>
    </source>
</evidence>
<gene>
    <name evidence="7" type="ORF">SAMN04489717_1867</name>
</gene>
<evidence type="ECO:0000256" key="3">
    <source>
        <dbReference type="ARBA" id="ARBA00022801"/>
    </source>
</evidence>
<proteinExistence type="inferred from homology"/>
<reference evidence="7 8" key="1">
    <citation type="submission" date="2016-10" db="EMBL/GenBank/DDBJ databases">
        <authorList>
            <person name="de Groot N.N."/>
        </authorList>
    </citation>
    <scope>NUCLEOTIDE SEQUENCE [LARGE SCALE GENOMIC DNA]</scope>
    <source>
        <strain evidence="7 8">DSM 22024</strain>
    </source>
</reference>
<evidence type="ECO:0000259" key="6">
    <source>
        <dbReference type="Pfam" id="PF08386"/>
    </source>
</evidence>
<dbReference type="PROSITE" id="PS51257">
    <property type="entry name" value="PROKAR_LIPOPROTEIN"/>
    <property type="match status" value="1"/>
</dbReference>
<dbReference type="PANTHER" id="PTHR43248">
    <property type="entry name" value="2-SUCCINYL-6-HYDROXY-2,4-CYCLOHEXADIENE-1-CARBOXYLATE SYNTHASE"/>
    <property type="match status" value="1"/>
</dbReference>
<dbReference type="EMBL" id="LT629732">
    <property type="protein sequence ID" value="SDS18032.1"/>
    <property type="molecule type" value="Genomic_DNA"/>
</dbReference>
<dbReference type="GO" id="GO:0016787">
    <property type="term" value="F:hydrolase activity"/>
    <property type="evidence" value="ECO:0007669"/>
    <property type="project" value="UniProtKB-KW"/>
</dbReference>
<dbReference type="SUPFAM" id="SSF53474">
    <property type="entry name" value="alpha/beta-Hydrolases"/>
    <property type="match status" value="1"/>
</dbReference>
<feature type="chain" id="PRO_5009257250" evidence="5">
    <location>
        <begin position="28"/>
        <end position="537"/>
    </location>
</feature>
<evidence type="ECO:0000256" key="2">
    <source>
        <dbReference type="ARBA" id="ARBA00022729"/>
    </source>
</evidence>
<feature type="signal peptide" evidence="5">
    <location>
        <begin position="1"/>
        <end position="27"/>
    </location>
</feature>
<dbReference type="RefSeq" id="WP_241827874.1">
    <property type="nucleotide sequence ID" value="NZ_LT629732.1"/>
</dbReference>
<dbReference type="PANTHER" id="PTHR43248:SF29">
    <property type="entry name" value="TRIPEPTIDYL AMINOPEPTIDASE"/>
    <property type="match status" value="1"/>
</dbReference>